<reference evidence="1" key="1">
    <citation type="submission" date="2020-05" db="EMBL/GenBank/DDBJ databases">
        <authorList>
            <person name="Chiriac C."/>
            <person name="Salcher M."/>
            <person name="Ghai R."/>
            <person name="Kavagutti S V."/>
        </authorList>
    </citation>
    <scope>NUCLEOTIDE SEQUENCE</scope>
</reference>
<dbReference type="AlphaFoldDB" id="A0A6J7KZU4"/>
<protein>
    <submittedName>
        <fullName evidence="1">Unannotated protein</fullName>
    </submittedName>
</protein>
<accession>A0A6J7KZU4</accession>
<proteinExistence type="predicted"/>
<organism evidence="1">
    <name type="scientific">freshwater metagenome</name>
    <dbReference type="NCBI Taxonomy" id="449393"/>
    <lineage>
        <taxon>unclassified sequences</taxon>
        <taxon>metagenomes</taxon>
        <taxon>ecological metagenomes</taxon>
    </lineage>
</organism>
<evidence type="ECO:0000313" key="1">
    <source>
        <dbReference type="EMBL" id="CAB4959034.1"/>
    </source>
</evidence>
<dbReference type="EMBL" id="CAFBMK010000449">
    <property type="protein sequence ID" value="CAB4959034.1"/>
    <property type="molecule type" value="Genomic_DNA"/>
</dbReference>
<sequence>MHELVFHLRRLSACRLGIGDEDPTDPRIRQRAVALESLAELLETDPELVAPAVRTTIERHVMGPIPEDPSPPLGSHAERVLLGHGYGHETSTVTHLRLLDRLAAAVQRDAWELAEVVGTIDVDVDDMLAAIGLHRWEVDAAIAGVEPSDEYFARRAALSEDHRRALLDRCDGGSRHDPLG</sequence>
<name>A0A6J7KZU4_9ZZZZ</name>
<gene>
    <name evidence="1" type="ORF">UFOPK3564_03941</name>
</gene>